<proteinExistence type="predicted"/>
<evidence type="ECO:0000256" key="1">
    <source>
        <dbReference type="ARBA" id="ARBA00023015"/>
    </source>
</evidence>
<dbReference type="Proteomes" id="UP001589683">
    <property type="component" value="Unassembled WGS sequence"/>
</dbReference>
<evidence type="ECO:0000313" key="6">
    <source>
        <dbReference type="Proteomes" id="UP001589683"/>
    </source>
</evidence>
<protein>
    <submittedName>
        <fullName evidence="5">Winged helix-turn-helix transcriptional regulator</fullName>
    </submittedName>
</protein>
<evidence type="ECO:0000256" key="3">
    <source>
        <dbReference type="ARBA" id="ARBA00023163"/>
    </source>
</evidence>
<dbReference type="EMBL" id="JBHMEA010000016">
    <property type="protein sequence ID" value="MFB9231192.1"/>
    <property type="molecule type" value="Genomic_DNA"/>
</dbReference>
<evidence type="ECO:0000313" key="5">
    <source>
        <dbReference type="EMBL" id="MFB9231192.1"/>
    </source>
</evidence>
<reference evidence="5 6" key="1">
    <citation type="submission" date="2024-09" db="EMBL/GenBank/DDBJ databases">
        <authorList>
            <person name="Sun Q."/>
            <person name="Mori K."/>
        </authorList>
    </citation>
    <scope>NUCLEOTIDE SEQUENCE [LARGE SCALE GENOMIC DNA]</scope>
    <source>
        <strain evidence="5 6">CECT 8726</strain>
    </source>
</reference>
<evidence type="ECO:0000256" key="2">
    <source>
        <dbReference type="ARBA" id="ARBA00023125"/>
    </source>
</evidence>
<dbReference type="RefSeq" id="WP_213889071.1">
    <property type="nucleotide sequence ID" value="NZ_JAGFNU010000005.1"/>
</dbReference>
<keyword evidence="1" id="KW-0805">Transcription regulation</keyword>
<comment type="caution">
    <text evidence="5">The sequence shown here is derived from an EMBL/GenBank/DDBJ whole genome shotgun (WGS) entry which is preliminary data.</text>
</comment>
<dbReference type="InterPro" id="IPR036388">
    <property type="entry name" value="WH-like_DNA-bd_sf"/>
</dbReference>
<keyword evidence="6" id="KW-1185">Reference proteome</keyword>
<dbReference type="PANTHER" id="PTHR33204:SF18">
    <property type="entry name" value="TRANSCRIPTIONAL REGULATORY PROTEIN"/>
    <property type="match status" value="1"/>
</dbReference>
<keyword evidence="2" id="KW-0238">DNA-binding</keyword>
<dbReference type="InterPro" id="IPR002577">
    <property type="entry name" value="HTH_HxlR"/>
</dbReference>
<dbReference type="PROSITE" id="PS51118">
    <property type="entry name" value="HTH_HXLR"/>
    <property type="match status" value="1"/>
</dbReference>
<organism evidence="5 6">
    <name type="scientific">Pseudohalocynthiibacter aestuariivivens</name>
    <dbReference type="NCBI Taxonomy" id="1591409"/>
    <lineage>
        <taxon>Bacteria</taxon>
        <taxon>Pseudomonadati</taxon>
        <taxon>Pseudomonadota</taxon>
        <taxon>Alphaproteobacteria</taxon>
        <taxon>Rhodobacterales</taxon>
        <taxon>Paracoccaceae</taxon>
        <taxon>Pseudohalocynthiibacter</taxon>
    </lineage>
</organism>
<evidence type="ECO:0000259" key="4">
    <source>
        <dbReference type="PROSITE" id="PS51118"/>
    </source>
</evidence>
<dbReference type="Pfam" id="PF01638">
    <property type="entry name" value="HxlR"/>
    <property type="match status" value="1"/>
</dbReference>
<dbReference type="Gene3D" id="1.10.10.10">
    <property type="entry name" value="Winged helix-like DNA-binding domain superfamily/Winged helix DNA-binding domain"/>
    <property type="match status" value="1"/>
</dbReference>
<sequence>MPSKRYGAICPISHACKVVEPRWTIHVLTEMWAGSTRFNDIRRGVGNISPGLLSKRLKELEVAGMVDRVENKATGTVDYFRTQKAIDLEPALNALGVWAQQNIAAEIALCDTDVSALMWKLRREIHTEKFPAQRVIFQFHFNDENLARDTFWIVFYPGGERDLCVTKPSYDINLYIETDLVSLGGILTGRTNIGRELENGSLFLSGDTRLAQTMNQWLPFSYYIDVEGIVPLRANNGPHAERFSDKQENVCMTE</sequence>
<dbReference type="SUPFAM" id="SSF55718">
    <property type="entry name" value="SCP-like"/>
    <property type="match status" value="1"/>
</dbReference>
<name>A0ABV5JF98_9RHOB</name>
<feature type="domain" description="HTH hxlR-type" evidence="4">
    <location>
        <begin position="10"/>
        <end position="107"/>
    </location>
</feature>
<gene>
    <name evidence="5" type="ORF">ACFFUT_05260</name>
</gene>
<dbReference type="InterPro" id="IPR036390">
    <property type="entry name" value="WH_DNA-bd_sf"/>
</dbReference>
<accession>A0ABV5JF98</accession>
<keyword evidence="3" id="KW-0804">Transcription</keyword>
<dbReference type="PANTHER" id="PTHR33204">
    <property type="entry name" value="TRANSCRIPTIONAL REGULATOR, MARR FAMILY"/>
    <property type="match status" value="1"/>
</dbReference>
<dbReference type="InterPro" id="IPR036527">
    <property type="entry name" value="SCP2_sterol-bd_dom_sf"/>
</dbReference>
<dbReference type="SUPFAM" id="SSF46785">
    <property type="entry name" value="Winged helix' DNA-binding domain"/>
    <property type="match status" value="1"/>
</dbReference>